<dbReference type="Proteomes" id="UP000005408">
    <property type="component" value="Unassembled WGS sequence"/>
</dbReference>
<reference evidence="3" key="1">
    <citation type="submission" date="2022-08" db="UniProtKB">
        <authorList>
            <consortium name="EnsemblMetazoa"/>
        </authorList>
    </citation>
    <scope>IDENTIFICATION</scope>
    <source>
        <strain evidence="3">05x7-T-G4-1.051#20</strain>
    </source>
</reference>
<dbReference type="Gene3D" id="1.10.533.10">
    <property type="entry name" value="Death Domain, Fas"/>
    <property type="match status" value="1"/>
</dbReference>
<evidence type="ECO:0000313" key="4">
    <source>
        <dbReference type="Proteomes" id="UP000005408"/>
    </source>
</evidence>
<evidence type="ECO:0000259" key="2">
    <source>
        <dbReference type="PROSITE" id="PS50017"/>
    </source>
</evidence>
<feature type="domain" description="Death" evidence="2">
    <location>
        <begin position="845"/>
        <end position="915"/>
    </location>
</feature>
<feature type="compositionally biased region" description="Basic and acidic residues" evidence="1">
    <location>
        <begin position="9"/>
        <end position="21"/>
    </location>
</feature>
<organism evidence="3 4">
    <name type="scientific">Magallana gigas</name>
    <name type="common">Pacific oyster</name>
    <name type="synonym">Crassostrea gigas</name>
    <dbReference type="NCBI Taxonomy" id="29159"/>
    <lineage>
        <taxon>Eukaryota</taxon>
        <taxon>Metazoa</taxon>
        <taxon>Spiralia</taxon>
        <taxon>Lophotrochozoa</taxon>
        <taxon>Mollusca</taxon>
        <taxon>Bivalvia</taxon>
        <taxon>Autobranchia</taxon>
        <taxon>Pteriomorphia</taxon>
        <taxon>Ostreida</taxon>
        <taxon>Ostreoidea</taxon>
        <taxon>Ostreidae</taxon>
        <taxon>Magallana</taxon>
    </lineage>
</organism>
<protein>
    <recommendedName>
        <fullName evidence="2">Death domain-containing protein</fullName>
    </recommendedName>
</protein>
<accession>A0A8W8M977</accession>
<dbReference type="GO" id="GO:0007165">
    <property type="term" value="P:signal transduction"/>
    <property type="evidence" value="ECO:0007669"/>
    <property type="project" value="InterPro"/>
</dbReference>
<evidence type="ECO:0000313" key="3">
    <source>
        <dbReference type="EnsemblMetazoa" id="G31899.8:cds"/>
    </source>
</evidence>
<keyword evidence="4" id="KW-1185">Reference proteome</keyword>
<dbReference type="InterPro" id="IPR011029">
    <property type="entry name" value="DEATH-like_dom_sf"/>
</dbReference>
<proteinExistence type="predicted"/>
<feature type="region of interest" description="Disordered" evidence="1">
    <location>
        <begin position="1"/>
        <end position="37"/>
    </location>
</feature>
<dbReference type="CDD" id="cd01670">
    <property type="entry name" value="Death"/>
    <property type="match status" value="1"/>
</dbReference>
<name>A0A8W8M977_MAGGI</name>
<dbReference type="OMA" id="YTEVANC"/>
<dbReference type="PROSITE" id="PS50017">
    <property type="entry name" value="DEATH_DOMAIN"/>
    <property type="match status" value="1"/>
</dbReference>
<feature type="compositionally biased region" description="Basic and acidic residues" evidence="1">
    <location>
        <begin position="264"/>
        <end position="295"/>
    </location>
</feature>
<evidence type="ECO:0000256" key="1">
    <source>
        <dbReference type="SAM" id="MobiDB-lite"/>
    </source>
</evidence>
<dbReference type="Gene3D" id="2.60.220.30">
    <property type="match status" value="1"/>
</dbReference>
<feature type="region of interest" description="Disordered" evidence="1">
    <location>
        <begin position="263"/>
        <end position="296"/>
    </location>
</feature>
<dbReference type="AlphaFoldDB" id="A0A8W8M977"/>
<dbReference type="OrthoDB" id="6065871at2759"/>
<sequence length="927" mass="104997">MAASFYSTRKKERERKARKQEGNMTKRGQRQTDEKDDPLIILREDIERIRASISDSSLTHRQRWRQTEDVGLPSCLRVCTKLKGKISHLSSLDAAEADKLSAVSDELCTTINVMAQDHKEYISNIYDEEEVVKKYYNKTVLDILELWSSCASATVDLMIPLVEQYWENQSEFEQLAKKISNTCSACVKFTAMTVNLTEHPIPENCGSDVKEKATQEMNNTADTLSRLIQAVIKTSLKVSEDSLLDMAMWLLFSIHHVAQNVLQPKDKPTTESKEEEGTKETEKEKKDPEPVKESTDVTASLNNLLTQLDALQMELSNQYVIEKNEQNTEGGETDDSCKNDQQAINKLANVYTGVVDKICENGKVTVCIDDPNGSDATIYYKPDVYIEVANCSLGSCPMRDRDTWLDEIPLTSDQVLVSDVYVVRNGPLRTSAEVEIDFTYVPLSSTKNKTIKVIAKQDGEWKEVETVNEESDESSAHLSFKTKCLEAFTAYVEILSETCEVTPEETTFTSEVNPDVKVIFSPGLVAETKQIKIKVIPYDAREVANLKEQCPDSVRGIMAVSDAVEIRMDGECDDTKNISVQVSMDDEEDQDSQLVVIRFKEGKVQVLDKSQCRLKKDRNLFLVETKGVWGIAVARIRKIFLNMRDTVKKEFQLIFGLVQLCNICTFIDDSQRNKEEGSFFVWIECIDKNMIRDDVENKEKAGLIEVKQSRSKDITLRQKQTLILKVDGQVKLRLADPPDAFKITYLIGADNHVNIPMEVHRDQEKIPYAAFAFYEEDCAHPFHSVNIPVRDLSELPTDEITAKTFNKNNESNNLREQMKQKEEAARKMLSHDSIMNLSRVLSERDGRMLGVQLGVSESWTANAKDECDGDILRTNFRVLCEWRGKAARAAMVDFLISSLKTVGRIDLANVVSEVYKNGRGLSKLDFD</sequence>
<dbReference type="InterPro" id="IPR000488">
    <property type="entry name" value="Death_dom"/>
</dbReference>
<dbReference type="EnsemblMetazoa" id="G31899.8">
    <property type="protein sequence ID" value="G31899.8:cds"/>
    <property type="gene ID" value="G31899"/>
</dbReference>